<feature type="transmembrane region" description="Helical" evidence="2">
    <location>
        <begin position="486"/>
        <end position="505"/>
    </location>
</feature>
<protein>
    <recommendedName>
        <fullName evidence="5">Monocarboxylate transporter</fullName>
    </recommendedName>
</protein>
<keyword evidence="2" id="KW-0472">Membrane</keyword>
<dbReference type="Gene3D" id="1.20.1250.20">
    <property type="entry name" value="MFS general substrate transporter like domains"/>
    <property type="match status" value="2"/>
</dbReference>
<keyword evidence="2" id="KW-0812">Transmembrane</keyword>
<feature type="transmembrane region" description="Helical" evidence="2">
    <location>
        <begin position="577"/>
        <end position="600"/>
    </location>
</feature>
<keyword evidence="2" id="KW-1133">Transmembrane helix</keyword>
<feature type="transmembrane region" description="Helical" evidence="2">
    <location>
        <begin position="517"/>
        <end position="534"/>
    </location>
</feature>
<feature type="region of interest" description="Disordered" evidence="1">
    <location>
        <begin position="1"/>
        <end position="32"/>
    </location>
</feature>
<evidence type="ECO:0008006" key="5">
    <source>
        <dbReference type="Google" id="ProtNLM"/>
    </source>
</evidence>
<dbReference type="PANTHER" id="PTHR11360:SF303">
    <property type="entry name" value="MAJOR FACILITATOR SUPERFAMILY (MFS) PROFILE DOMAIN-CONTAINING PROTEIN"/>
    <property type="match status" value="1"/>
</dbReference>
<feature type="transmembrane region" description="Helical" evidence="2">
    <location>
        <begin position="150"/>
        <end position="177"/>
    </location>
</feature>
<reference evidence="3" key="1">
    <citation type="submission" date="2021-01" db="UniProtKB">
        <authorList>
            <consortium name="EnsemblMetazoa"/>
        </authorList>
    </citation>
    <scope>IDENTIFICATION</scope>
</reference>
<feature type="transmembrane region" description="Helical" evidence="2">
    <location>
        <begin position="612"/>
        <end position="631"/>
    </location>
</feature>
<feature type="region of interest" description="Disordered" evidence="1">
    <location>
        <begin position="242"/>
        <end position="281"/>
    </location>
</feature>
<feature type="transmembrane region" description="Helical" evidence="2">
    <location>
        <begin position="95"/>
        <end position="117"/>
    </location>
</feature>
<proteinExistence type="predicted"/>
<organism evidence="3 4">
    <name type="scientific">Varroa destructor</name>
    <name type="common">Honeybee mite</name>
    <dbReference type="NCBI Taxonomy" id="109461"/>
    <lineage>
        <taxon>Eukaryota</taxon>
        <taxon>Metazoa</taxon>
        <taxon>Ecdysozoa</taxon>
        <taxon>Arthropoda</taxon>
        <taxon>Chelicerata</taxon>
        <taxon>Arachnida</taxon>
        <taxon>Acari</taxon>
        <taxon>Parasitiformes</taxon>
        <taxon>Mesostigmata</taxon>
        <taxon>Gamasina</taxon>
        <taxon>Dermanyssoidea</taxon>
        <taxon>Varroidae</taxon>
        <taxon>Varroa</taxon>
    </lineage>
</organism>
<dbReference type="OMA" id="CLNEWFD"/>
<dbReference type="InterPro" id="IPR036259">
    <property type="entry name" value="MFS_trans_sf"/>
</dbReference>
<keyword evidence="4" id="KW-1185">Reference proteome</keyword>
<feature type="transmembrane region" description="Helical" evidence="2">
    <location>
        <begin position="184"/>
        <end position="202"/>
    </location>
</feature>
<evidence type="ECO:0000313" key="4">
    <source>
        <dbReference type="Proteomes" id="UP000594260"/>
    </source>
</evidence>
<dbReference type="OrthoDB" id="2213137at2759"/>
<feature type="transmembrane region" description="Helical" evidence="2">
    <location>
        <begin position="540"/>
        <end position="565"/>
    </location>
</feature>
<dbReference type="KEGG" id="vde:111248225"/>
<feature type="transmembrane region" description="Helical" evidence="2">
    <location>
        <begin position="214"/>
        <end position="233"/>
    </location>
</feature>
<evidence type="ECO:0000313" key="3">
    <source>
        <dbReference type="EnsemblMetazoa" id="XP_022655907"/>
    </source>
</evidence>
<feature type="compositionally biased region" description="Polar residues" evidence="1">
    <location>
        <begin position="1"/>
        <end position="11"/>
    </location>
</feature>
<feature type="transmembrane region" description="Helical" evidence="2">
    <location>
        <begin position="126"/>
        <end position="144"/>
    </location>
</feature>
<feature type="transmembrane region" description="Helical" evidence="2">
    <location>
        <begin position="451"/>
        <end position="474"/>
    </location>
</feature>
<evidence type="ECO:0000256" key="1">
    <source>
        <dbReference type="SAM" id="MobiDB-lite"/>
    </source>
</evidence>
<dbReference type="InParanoid" id="A0A7M7M7R0"/>
<dbReference type="Pfam" id="PF07690">
    <property type="entry name" value="MFS_1"/>
    <property type="match status" value="2"/>
</dbReference>
<dbReference type="GeneID" id="111248225"/>
<feature type="compositionally biased region" description="Basic and acidic residues" evidence="1">
    <location>
        <begin position="12"/>
        <end position="32"/>
    </location>
</feature>
<evidence type="ECO:0000256" key="2">
    <source>
        <dbReference type="SAM" id="Phobius"/>
    </source>
</evidence>
<dbReference type="RefSeq" id="XP_022655907.1">
    <property type="nucleotide sequence ID" value="XM_022800172.1"/>
</dbReference>
<dbReference type="InterPro" id="IPR050327">
    <property type="entry name" value="Proton-linked_MCT"/>
</dbReference>
<accession>A0A7M7M7R0</accession>
<dbReference type="AlphaFoldDB" id="A0A7M7M7R0"/>
<feature type="compositionally biased region" description="Low complexity" evidence="1">
    <location>
        <begin position="243"/>
        <end position="255"/>
    </location>
</feature>
<feature type="transmembrane region" description="Helical" evidence="2">
    <location>
        <begin position="55"/>
        <end position="75"/>
    </location>
</feature>
<dbReference type="PANTHER" id="PTHR11360">
    <property type="entry name" value="MONOCARBOXYLATE TRANSPORTER"/>
    <property type="match status" value="1"/>
</dbReference>
<dbReference type="Proteomes" id="UP000594260">
    <property type="component" value="Unplaced"/>
</dbReference>
<dbReference type="SUPFAM" id="SSF103473">
    <property type="entry name" value="MFS general substrate transporter"/>
    <property type="match status" value="1"/>
</dbReference>
<name>A0A7M7M7R0_VARDE</name>
<dbReference type="EnsemblMetazoa" id="XM_022800172">
    <property type="protein sequence ID" value="XP_022655907"/>
    <property type="gene ID" value="LOC111248225"/>
</dbReference>
<dbReference type="InterPro" id="IPR011701">
    <property type="entry name" value="MFS"/>
</dbReference>
<sequence>MRGDTEQNFTNKHVDSSRNQLDPKETPVDSQCKLEPKNDLESKIYIKRWTGPDCAWSWVIAAACSFLNFFTFALLRSGSVLFMNSLEYYKTSRASASWPPSLIIAVANLSGVGTGYLTKLWGPRRVALIGSVLSSCSIMACYFATDITRLIIFCGIFHGLGVGLNVPAIAVCLNLWFRDRKVTASGIIYTGAALGSFVYPIFFEWLIDAVGFRGSFLIFGALMLHNLPAALFIRSPPWPPIDSRAPSRQSSRRPSTAIPETGTNPLEGEGKDTDPAVDAVPPMPVLRRKSLVACSLSESSFDSAKSNEETTEQKGCQKIRTIGQHNHKVEPVLEELYGGKYNLTDGSKERYNELKEKGQNHGKIGAEQINHTSNSHRQDFNCCPQQGESASRSSMHTAARLKLRRSSSAISTNISLYSPAVPVSVTAEKDFEIEQAGLTFEEPKPGRVSPLIVLVGITYVLLINCNSAFQTILLDFAADKGVEIHHSVYLLSGFAVFDIAGRLAVGIISDMGLMSRSSLIGSAVLLFSVAMNLLPFVSGFIMLLSLTALVGFTLGTSVVLITVLVGDYVGNLAQVPLAVGWMAFFSGITGLTRPLIIGFFRDIIGNYDGMLQLMGSLMLACGPMWIGVNWYENYFKKKNQNVKTEPSTKTSTVLSTEAPSFMKATKASNEYSPKGIKDRVEYVTRL</sequence>
<dbReference type="GO" id="GO:0008028">
    <property type="term" value="F:monocarboxylic acid transmembrane transporter activity"/>
    <property type="evidence" value="ECO:0007669"/>
    <property type="project" value="TreeGrafter"/>
</dbReference>